<dbReference type="Gene3D" id="2.40.30.70">
    <property type="entry name" value="YaeB-like"/>
    <property type="match status" value="1"/>
</dbReference>
<evidence type="ECO:0000259" key="3">
    <source>
        <dbReference type="PROSITE" id="PS51668"/>
    </source>
</evidence>
<dbReference type="InterPro" id="IPR036414">
    <property type="entry name" value="YaeB_N_sf"/>
</dbReference>
<dbReference type="NCBIfam" id="TIGR00104">
    <property type="entry name" value="tRNA_TsaA"/>
    <property type="match status" value="1"/>
</dbReference>
<dbReference type="STRING" id="521011.Mpal_2483"/>
<comment type="similarity">
    <text evidence="2">Belongs to the tRNA methyltransferase O family.</text>
</comment>
<protein>
    <recommendedName>
        <fullName evidence="3">TsaA-like domain-containing protein</fullName>
    </recommendedName>
</protein>
<dbReference type="CDD" id="cd09281">
    <property type="entry name" value="UPF0066"/>
    <property type="match status" value="1"/>
</dbReference>
<dbReference type="PROSITE" id="PS51668">
    <property type="entry name" value="TSAA_2"/>
    <property type="match status" value="1"/>
</dbReference>
<dbReference type="InterPro" id="IPR036413">
    <property type="entry name" value="YaeB-like_sf"/>
</dbReference>
<dbReference type="HOGENOM" id="CLU_013458_2_0_2"/>
<organism evidence="4 5">
    <name type="scientific">Methanosphaerula palustris (strain ATCC BAA-1556 / DSM 19958 / E1-9c)</name>
    <dbReference type="NCBI Taxonomy" id="521011"/>
    <lineage>
        <taxon>Archaea</taxon>
        <taxon>Methanobacteriati</taxon>
        <taxon>Methanobacteriota</taxon>
        <taxon>Stenosarchaea group</taxon>
        <taxon>Methanomicrobia</taxon>
        <taxon>Methanomicrobiales</taxon>
        <taxon>Methanoregulaceae</taxon>
        <taxon>Methanosphaerula</taxon>
    </lineage>
</organism>
<dbReference type="eggNOG" id="arCOG00761">
    <property type="taxonomic scope" value="Archaea"/>
</dbReference>
<dbReference type="InterPro" id="IPR023368">
    <property type="entry name" value="UPF0066_cons_site"/>
</dbReference>
<feature type="domain" description="TsaA-like" evidence="3">
    <location>
        <begin position="8"/>
        <end position="139"/>
    </location>
</feature>
<evidence type="ECO:0000313" key="5">
    <source>
        <dbReference type="Proteomes" id="UP000002457"/>
    </source>
</evidence>
<dbReference type="InterPro" id="IPR040372">
    <property type="entry name" value="YaeB-like"/>
</dbReference>
<dbReference type="KEGG" id="mpl:Mpal_2483"/>
<proteinExistence type="inferred from homology"/>
<reference evidence="4 5" key="1">
    <citation type="journal article" date="2015" name="Genome Announc.">
        <title>Complete Genome Sequence of Methanosphaerula palustris E1-9CT, a Hydrogenotrophic Methanogen Isolated from a Minerotrophic Fen Peatland.</title>
        <authorList>
            <person name="Cadillo-Quiroz H."/>
            <person name="Browne P."/>
            <person name="Kyrpides N."/>
            <person name="Woyke T."/>
            <person name="Goodwin L."/>
            <person name="Detter C."/>
            <person name="Yavitt J.B."/>
            <person name="Zinder S.H."/>
        </authorList>
    </citation>
    <scope>NUCLEOTIDE SEQUENCE [LARGE SCALE GENOMIC DNA]</scope>
    <source>
        <strain evidence="5">ATCC BAA-1556 / DSM 19958 / E1-9c</strain>
    </source>
</reference>
<evidence type="ECO:0000313" key="4">
    <source>
        <dbReference type="EMBL" id="ACL17758.1"/>
    </source>
</evidence>
<dbReference type="Pfam" id="PF01980">
    <property type="entry name" value="TrmO_N"/>
    <property type="match status" value="1"/>
</dbReference>
<dbReference type="Proteomes" id="UP000002457">
    <property type="component" value="Chromosome"/>
</dbReference>
<dbReference type="OrthoDB" id="40408at2157"/>
<keyword evidence="5" id="KW-1185">Reference proteome</keyword>
<dbReference type="AlphaFoldDB" id="B8GEQ7"/>
<dbReference type="PANTHER" id="PTHR12818">
    <property type="entry name" value="TRNA (ADENINE(37)-N6)-METHYLTRANSFERASE"/>
    <property type="match status" value="1"/>
</dbReference>
<name>B8GEQ7_METPE</name>
<keyword evidence="1" id="KW-0949">S-adenosyl-L-methionine</keyword>
<dbReference type="SUPFAM" id="SSF118196">
    <property type="entry name" value="YaeB-like"/>
    <property type="match status" value="1"/>
</dbReference>
<accession>B8GEQ7</accession>
<evidence type="ECO:0000256" key="2">
    <source>
        <dbReference type="ARBA" id="ARBA00033753"/>
    </source>
</evidence>
<evidence type="ECO:0000256" key="1">
    <source>
        <dbReference type="ARBA" id="ARBA00022691"/>
    </source>
</evidence>
<dbReference type="RefSeq" id="WP_012619077.1">
    <property type="nucleotide sequence ID" value="NC_011832.1"/>
</dbReference>
<sequence>MNLDPIIFRPIGVIWSPFNDPVGMPIQPGGARGVRGEVEVDPAFAGGLVDLHEFSRIILLYAFHRSEGYRLRVVPFLDTCEHGVFATRAPRRPNPIGLSVVRLVGVDDCRLLIEDVDILDGTPLLDIKPYVSSFDAFPDEKTGWFGRTRQEIHEVRSDCRFADAGPLGDEDSWEA</sequence>
<dbReference type="EMBL" id="CP001338">
    <property type="protein sequence ID" value="ACL17758.1"/>
    <property type="molecule type" value="Genomic_DNA"/>
</dbReference>
<dbReference type="PANTHER" id="PTHR12818:SF0">
    <property type="entry name" value="TRNA (ADENINE(37)-N6)-METHYLTRANSFERASE"/>
    <property type="match status" value="1"/>
</dbReference>
<dbReference type="GeneID" id="7271652"/>
<dbReference type="PROSITE" id="PS01318">
    <property type="entry name" value="TSAA_1"/>
    <property type="match status" value="1"/>
</dbReference>
<gene>
    <name evidence="4" type="ordered locus">Mpal_2483</name>
</gene>
<dbReference type="InterPro" id="IPR023370">
    <property type="entry name" value="TrmO-like_N"/>
</dbReference>